<dbReference type="PANTHER" id="PTHR43301:SF3">
    <property type="entry name" value="ARABINAN ENDO-1,5-ALPHA-L-ARABINOSIDASE A-RELATED"/>
    <property type="match status" value="1"/>
</dbReference>
<evidence type="ECO:0000313" key="10">
    <source>
        <dbReference type="Proteomes" id="UP000480929"/>
    </source>
</evidence>
<keyword evidence="4" id="KW-0326">Glycosidase</keyword>
<dbReference type="AlphaFoldDB" id="A0A6N7S6H7"/>
<name>A0A6N7S6H7_9FIRM</name>
<dbReference type="Pfam" id="PF13385">
    <property type="entry name" value="Laminin_G_3"/>
    <property type="match status" value="1"/>
</dbReference>
<dbReference type="Pfam" id="PF20578">
    <property type="entry name" value="aBig_2"/>
    <property type="match status" value="1"/>
</dbReference>
<keyword evidence="5" id="KW-0732">Signal</keyword>
<proteinExistence type="inferred from homology"/>
<dbReference type="InterPro" id="IPR023296">
    <property type="entry name" value="Glyco_hydro_beta-prop_sf"/>
</dbReference>
<accession>A0A6N7S6H7</accession>
<comment type="similarity">
    <text evidence="2">Belongs to the glycosyl hydrolase 43 family.</text>
</comment>
<evidence type="ECO:0000256" key="4">
    <source>
        <dbReference type="ARBA" id="ARBA00023295"/>
    </source>
</evidence>
<comment type="caution">
    <text evidence="7">The sequence shown here is derived from an EMBL/GenBank/DDBJ whole genome shotgun (WGS) entry which is preliminary data.</text>
</comment>
<dbReference type="Proteomes" id="UP000480929">
    <property type="component" value="Unassembled WGS sequence"/>
</dbReference>
<protein>
    <submittedName>
        <fullName evidence="7">Family 43 glycosylhydrolase</fullName>
    </submittedName>
</protein>
<keyword evidence="10" id="KW-1185">Reference proteome</keyword>
<dbReference type="Gene3D" id="2.60.120.200">
    <property type="match status" value="1"/>
</dbReference>
<evidence type="ECO:0000256" key="1">
    <source>
        <dbReference type="ARBA" id="ARBA00004834"/>
    </source>
</evidence>
<dbReference type="InterPro" id="IPR013320">
    <property type="entry name" value="ConA-like_dom_sf"/>
</dbReference>
<gene>
    <name evidence="8" type="ORF">GKD88_08560</name>
    <name evidence="7" type="ORF">GKE08_09155</name>
</gene>
<dbReference type="OrthoDB" id="9758923at2"/>
<organism evidence="7 9">
    <name type="scientific">Holdemania massiliensis</name>
    <dbReference type="NCBI Taxonomy" id="1468449"/>
    <lineage>
        <taxon>Bacteria</taxon>
        <taxon>Bacillati</taxon>
        <taxon>Bacillota</taxon>
        <taxon>Erysipelotrichia</taxon>
        <taxon>Erysipelotrichales</taxon>
        <taxon>Erysipelotrichaceae</taxon>
        <taxon>Holdemania</taxon>
    </lineage>
</organism>
<dbReference type="Proteomes" id="UP000433575">
    <property type="component" value="Unassembled WGS sequence"/>
</dbReference>
<dbReference type="SUPFAM" id="SSF49899">
    <property type="entry name" value="Concanavalin A-like lectins/glucanases"/>
    <property type="match status" value="1"/>
</dbReference>
<dbReference type="GO" id="GO:0005975">
    <property type="term" value="P:carbohydrate metabolic process"/>
    <property type="evidence" value="ECO:0007669"/>
    <property type="project" value="InterPro"/>
</dbReference>
<dbReference type="InterPro" id="IPR046780">
    <property type="entry name" value="aBig_2"/>
</dbReference>
<dbReference type="SUPFAM" id="SSF75005">
    <property type="entry name" value="Arabinanase/levansucrase/invertase"/>
    <property type="match status" value="1"/>
</dbReference>
<keyword evidence="3 7" id="KW-0378">Hydrolase</keyword>
<dbReference type="EMBL" id="WKPJ01000011">
    <property type="protein sequence ID" value="MSA89494.1"/>
    <property type="molecule type" value="Genomic_DNA"/>
</dbReference>
<dbReference type="CDD" id="cd08983">
    <property type="entry name" value="GH43_Bt3655-like"/>
    <property type="match status" value="1"/>
</dbReference>
<dbReference type="GO" id="GO:0004553">
    <property type="term" value="F:hydrolase activity, hydrolyzing O-glycosyl compounds"/>
    <property type="evidence" value="ECO:0007669"/>
    <property type="project" value="InterPro"/>
</dbReference>
<feature type="signal peptide" evidence="5">
    <location>
        <begin position="1"/>
        <end position="21"/>
    </location>
</feature>
<evidence type="ECO:0000313" key="8">
    <source>
        <dbReference type="EMBL" id="MSC33172.1"/>
    </source>
</evidence>
<sequence length="701" mass="79080">MISLSVLNKMILSLLSLCLLGGCQKNTKTTHITDTSQAVDTAEVEYYNSTKAPEWTWREGIKMDAYLLTNDAEHTMESTILNGSDTATISFWIKPATNVPDLPLISVVNDQAEIMKLTNLTAREEGTLQGMALQMKAEGQEQWLISNNEFTLNTHRYNQVVLVFQATQVSVYLNGQPAMNGQIGASINQIEKSWLVVGKDAIAYGDCMEGQFQDFQIRKKALSAAEVEDEFDRFYPEVLLSEITIPNAEDLQENLTLYPEVDSQYEAQWTSSNPTFLKVENNAGVITKPTVEQGDQEVTLTLTTKVKNRSFQRDYLITIRAETPATKLLRDVKALPITLGTLLNAGSSLPTTAENGSQIEWKVISGNLRLEKNVLIKTHPEEERVPVQLEATLMQGELKDTLTMDAVVLDAYAGYILSYFNGDLGKETGKFAYSQDGLHWTDLNQGKSILTSNLGTGRVRDPFIGRDKEGKFVILATEGYDNPSIYVWKSEDLVNFSDHGLHRVAWFDKGLYSTGSRAWAPEMTYDPETGDYVIYYSDAQDPKSGSMFAVTTQDFATFTYPMALFNPGYKVIDGTILRMHGQYWMLYKDEREAAQTIFYTSTQDLSQGFTRRYDDLFIYNRKYIEGPFTLPSLHEPGVYYLYVDNYPNQCFYVASFSQLGETADFQWLAEGEYTLPNEDVRHGSAIPVTQKELDRILQAYN</sequence>
<reference evidence="9 10" key="1">
    <citation type="journal article" date="2019" name="Nat. Med.">
        <title>A library of human gut bacterial isolates paired with longitudinal multiomics data enables mechanistic microbiome research.</title>
        <authorList>
            <person name="Poyet M."/>
            <person name="Groussin M."/>
            <person name="Gibbons S.M."/>
            <person name="Avila-Pacheco J."/>
            <person name="Jiang X."/>
            <person name="Kearney S.M."/>
            <person name="Perrotta A.R."/>
            <person name="Berdy B."/>
            <person name="Zhao S."/>
            <person name="Lieberman T.D."/>
            <person name="Swanson P.K."/>
            <person name="Smith M."/>
            <person name="Roesemann S."/>
            <person name="Alexander J.E."/>
            <person name="Rich S.A."/>
            <person name="Livny J."/>
            <person name="Vlamakis H."/>
            <person name="Clish C."/>
            <person name="Bullock K."/>
            <person name="Deik A."/>
            <person name="Scott J."/>
            <person name="Pierce K.A."/>
            <person name="Xavier R.J."/>
            <person name="Alm E.J."/>
        </authorList>
    </citation>
    <scope>NUCLEOTIDE SEQUENCE [LARGE SCALE GENOMIC DNA]</scope>
    <source>
        <strain evidence="7 9">BIOML-A4</strain>
        <strain evidence="8 10">BIOML-A5</strain>
    </source>
</reference>
<evidence type="ECO:0000256" key="5">
    <source>
        <dbReference type="SAM" id="SignalP"/>
    </source>
</evidence>
<feature type="domain" description="Atrophied bacterial Ig" evidence="6">
    <location>
        <begin position="247"/>
        <end position="321"/>
    </location>
</feature>
<evidence type="ECO:0000256" key="2">
    <source>
        <dbReference type="ARBA" id="ARBA00009865"/>
    </source>
</evidence>
<evidence type="ECO:0000313" key="9">
    <source>
        <dbReference type="Proteomes" id="UP000433575"/>
    </source>
</evidence>
<evidence type="ECO:0000256" key="3">
    <source>
        <dbReference type="ARBA" id="ARBA00022801"/>
    </source>
</evidence>
<evidence type="ECO:0000313" key="7">
    <source>
        <dbReference type="EMBL" id="MSA89494.1"/>
    </source>
</evidence>
<dbReference type="Gene3D" id="2.115.10.20">
    <property type="entry name" value="Glycosyl hydrolase domain, family 43"/>
    <property type="match status" value="1"/>
</dbReference>
<feature type="chain" id="PRO_5039708417" evidence="5">
    <location>
        <begin position="22"/>
        <end position="701"/>
    </location>
</feature>
<dbReference type="InterPro" id="IPR050727">
    <property type="entry name" value="GH43_arabinanases"/>
</dbReference>
<dbReference type="Pfam" id="PF04616">
    <property type="entry name" value="Glyco_hydro_43"/>
    <property type="match status" value="1"/>
</dbReference>
<dbReference type="EMBL" id="WKPI01000012">
    <property type="protein sequence ID" value="MSC33172.1"/>
    <property type="molecule type" value="Genomic_DNA"/>
</dbReference>
<dbReference type="RefSeq" id="WP_154238765.1">
    <property type="nucleotide sequence ID" value="NZ_CAUFAO010000017.1"/>
</dbReference>
<comment type="pathway">
    <text evidence="1">Glycan metabolism; L-arabinan degradation.</text>
</comment>
<dbReference type="PANTHER" id="PTHR43301">
    <property type="entry name" value="ARABINAN ENDO-1,5-ALPHA-L-ARABINOSIDASE"/>
    <property type="match status" value="1"/>
</dbReference>
<dbReference type="InterPro" id="IPR006710">
    <property type="entry name" value="Glyco_hydro_43"/>
</dbReference>
<evidence type="ECO:0000259" key="6">
    <source>
        <dbReference type="Pfam" id="PF20578"/>
    </source>
</evidence>